<dbReference type="InterPro" id="IPR031488">
    <property type="entry name" value="Zn_ribbon_mio"/>
</dbReference>
<evidence type="ECO:0000313" key="5">
    <source>
        <dbReference type="Proteomes" id="UP000749559"/>
    </source>
</evidence>
<dbReference type="PANTHER" id="PTHR16453">
    <property type="entry name" value="WD40 DOMAIN-CONTAINING PROTEIN MIO FAMILY MEMBER"/>
    <property type="match status" value="1"/>
</dbReference>
<dbReference type="InterPro" id="IPR049092">
    <property type="entry name" value="MIOS_a-sol"/>
</dbReference>
<dbReference type="InterPro" id="IPR001680">
    <property type="entry name" value="WD40_rpt"/>
</dbReference>
<evidence type="ECO:0000256" key="2">
    <source>
        <dbReference type="ARBA" id="ARBA00022574"/>
    </source>
</evidence>
<dbReference type="SUPFAM" id="SSF50978">
    <property type="entry name" value="WD40 repeat-like"/>
    <property type="match status" value="1"/>
</dbReference>
<dbReference type="EMBL" id="CAIIXF020000007">
    <property type="protein sequence ID" value="CAH1789595.1"/>
    <property type="molecule type" value="Genomic_DNA"/>
</dbReference>
<reference evidence="4" key="1">
    <citation type="submission" date="2022-03" db="EMBL/GenBank/DDBJ databases">
        <authorList>
            <person name="Martin C."/>
        </authorList>
    </citation>
    <scope>NUCLEOTIDE SEQUENCE</scope>
</reference>
<accession>A0A8J1XRF3</accession>
<dbReference type="Pfam" id="PF21719">
    <property type="entry name" value="MIOS_a-sol"/>
    <property type="match status" value="1"/>
</dbReference>
<evidence type="ECO:0000313" key="4">
    <source>
        <dbReference type="EMBL" id="CAH1789595.1"/>
    </source>
</evidence>
<comment type="caution">
    <text evidence="4">The sequence shown here is derived from an EMBL/GenBank/DDBJ whole genome shotgun (WGS) entry which is preliminary data.</text>
</comment>
<dbReference type="Gene3D" id="2.130.10.10">
    <property type="entry name" value="YVTN repeat-like/Quinoprotein amine dehydrogenase"/>
    <property type="match status" value="1"/>
</dbReference>
<evidence type="ECO:0000256" key="3">
    <source>
        <dbReference type="ARBA" id="ARBA00022737"/>
    </source>
</evidence>
<keyword evidence="3" id="KW-0677">Repeat</keyword>
<proteinExistence type="inferred from homology"/>
<dbReference type="Proteomes" id="UP000749559">
    <property type="component" value="Unassembled WGS sequence"/>
</dbReference>
<dbReference type="InterPro" id="IPR015943">
    <property type="entry name" value="WD40/YVTN_repeat-like_dom_sf"/>
</dbReference>
<name>A0A8J1XRF3_OWEFU</name>
<dbReference type="AlphaFoldDB" id="A0A8J1XRF3"/>
<keyword evidence="2" id="KW-0853">WD repeat</keyword>
<evidence type="ECO:0000256" key="1">
    <source>
        <dbReference type="ARBA" id="ARBA00009713"/>
    </source>
</evidence>
<dbReference type="GO" id="GO:1904263">
    <property type="term" value="P:positive regulation of TORC1 signaling"/>
    <property type="evidence" value="ECO:0007669"/>
    <property type="project" value="TreeGrafter"/>
</dbReference>
<dbReference type="GO" id="GO:0005737">
    <property type="term" value="C:cytoplasm"/>
    <property type="evidence" value="ECO:0007669"/>
    <property type="project" value="TreeGrafter"/>
</dbReference>
<organism evidence="4 5">
    <name type="scientific">Owenia fusiformis</name>
    <name type="common">Polychaete worm</name>
    <dbReference type="NCBI Taxonomy" id="6347"/>
    <lineage>
        <taxon>Eukaryota</taxon>
        <taxon>Metazoa</taxon>
        <taxon>Spiralia</taxon>
        <taxon>Lophotrochozoa</taxon>
        <taxon>Annelida</taxon>
        <taxon>Polychaeta</taxon>
        <taxon>Sedentaria</taxon>
        <taxon>Canalipalpata</taxon>
        <taxon>Sabellida</taxon>
        <taxon>Oweniida</taxon>
        <taxon>Oweniidae</taxon>
        <taxon>Owenia</taxon>
    </lineage>
</organism>
<keyword evidence="5" id="KW-1185">Reference proteome</keyword>
<dbReference type="Pfam" id="PF17034">
    <property type="entry name" value="zinc_ribbon_16"/>
    <property type="match status" value="1"/>
</dbReference>
<protein>
    <submittedName>
        <fullName evidence="4">Uncharacterized protein</fullName>
    </submittedName>
</protein>
<dbReference type="OrthoDB" id="341486at2759"/>
<dbReference type="InterPro" id="IPR036322">
    <property type="entry name" value="WD40_repeat_dom_sf"/>
</dbReference>
<dbReference type="PANTHER" id="PTHR16453:SF9">
    <property type="entry name" value="GATOR COMPLEX PROTEIN MIOS"/>
    <property type="match status" value="1"/>
</dbReference>
<dbReference type="InterPro" id="IPR037593">
    <property type="entry name" value="MIOS/Sea4"/>
</dbReference>
<dbReference type="GO" id="GO:0034198">
    <property type="term" value="P:cellular response to amino acid starvation"/>
    <property type="evidence" value="ECO:0007669"/>
    <property type="project" value="TreeGrafter"/>
</dbReference>
<sequence>MDSMKIDVHWSPTNPDQFLTFGTDLRLYGVETIKDGSEIGPQGVQIGPDKCANLLAMNNEKQFIRCISWYRQAPPDPLIAVGLASGKVILSGFGKGIDDPLNLVGKEFVSNRHTRQCHCLAWNHVEKTLLAEGLDKYRMDPAILIWDVLAKPSGDLSVTPERKPVVMHHDPATVVTRPLYELGSGETCYSLDWIRNEPKTLLAGMNNKSLRIYDLRDSSKSQRVADAYTKAVHGIKVDPHCEHRLASFHESQIHVWDIRNFDKPMLTFSDQKPVMKISWCPTRTGLLASLVRDSSAVKLYDIQHTNIGTDDVEPTVIERYVQPGTPHSLSSFSWHNTCENRLITVSTSSALRDVTVFERIALKWCPNQYLMWSCGRKIQQLKTTQYIREAATDISITMKRRAMKEYGLQIEQLGQNGYLVGDNALLINLWGWLDYVNGLHNNGDLKVTKGSSKYMGVKSILLGEGTSNGLMSKSTLNYMVWQGLGSGKYGGSAPRTYSSEERSKALTLCSWGFEKDEMKLNAIIDRYESLNQFERAAAIALFNLKIRRAIQILNDGAMKSGSQGVNLNVVAMALSGFTDDKNTLWREMCSTSRSQLMNPYLRAMFAFLTGTHDNYEDVLQEEGLEVQDRVAFACTFLNDVKLAEYISDLTKSLTDAGNLDGILLTGLTKLGLELLQNYVDNTGDVQTAALVVIQAFPGDISKDQRVLTWIESYRDLLDQWKLWHQRAEFDVHRQKCDTGARPASQIFVSCNFCGKSIAYNMLAAGRRRHNYPSFGGSPTNKTKIESCPGCRKPLPRCALCLINMGTAAGSALAVPRDSTGENGKLTKLREWFTWCQTCRHGGHAEHITEWFKLHSECPVSGCQCKCFTLDTSLTSNTSSSTVMVNS</sequence>
<dbReference type="CDD" id="cd16691">
    <property type="entry name" value="mRING-H2-C3H3C2_Mio"/>
    <property type="match status" value="1"/>
</dbReference>
<gene>
    <name evidence="4" type="ORF">OFUS_LOCUS14926</name>
</gene>
<dbReference type="Pfam" id="PF21720">
    <property type="entry name" value="MIOS_WD40"/>
    <property type="match status" value="1"/>
</dbReference>
<comment type="similarity">
    <text evidence="1">Belongs to the WD repeat mio family.</text>
</comment>
<dbReference type="SMART" id="SM00320">
    <property type="entry name" value="WD40"/>
    <property type="match status" value="5"/>
</dbReference>